<name>A0AAU9IPY8_9CILI</name>
<protein>
    <submittedName>
        <fullName evidence="1">Uncharacterized protein</fullName>
    </submittedName>
</protein>
<organism evidence="1 2">
    <name type="scientific">Blepharisma stoltei</name>
    <dbReference type="NCBI Taxonomy" id="1481888"/>
    <lineage>
        <taxon>Eukaryota</taxon>
        <taxon>Sar</taxon>
        <taxon>Alveolata</taxon>
        <taxon>Ciliophora</taxon>
        <taxon>Postciliodesmatophora</taxon>
        <taxon>Heterotrichea</taxon>
        <taxon>Heterotrichida</taxon>
        <taxon>Blepharismidae</taxon>
        <taxon>Blepharisma</taxon>
    </lineage>
</organism>
<dbReference type="AlphaFoldDB" id="A0AAU9IPY8"/>
<evidence type="ECO:0000313" key="1">
    <source>
        <dbReference type="EMBL" id="CAG9315233.1"/>
    </source>
</evidence>
<sequence>MNGSLNKIADKTLIKFAGKIYIFIFSKFNKVNSCEDPLSEWSLAHEFKNGLLCPKLNQIPLIYTYFEGSIYYLNGSAYINLRWKILNRKKSKTLKIQKINKFRIL</sequence>
<keyword evidence="2" id="KW-1185">Reference proteome</keyword>
<gene>
    <name evidence="1" type="ORF">BSTOLATCC_MIC13007</name>
</gene>
<accession>A0AAU9IPY8</accession>
<proteinExistence type="predicted"/>
<reference evidence="1" key="1">
    <citation type="submission" date="2021-09" db="EMBL/GenBank/DDBJ databases">
        <authorList>
            <consortium name="AG Swart"/>
            <person name="Singh M."/>
            <person name="Singh A."/>
            <person name="Seah K."/>
            <person name="Emmerich C."/>
        </authorList>
    </citation>
    <scope>NUCLEOTIDE SEQUENCE</scope>
    <source>
        <strain evidence="1">ATCC30299</strain>
    </source>
</reference>
<dbReference type="Proteomes" id="UP001162131">
    <property type="component" value="Unassembled WGS sequence"/>
</dbReference>
<dbReference type="EMBL" id="CAJZBQ010000013">
    <property type="protein sequence ID" value="CAG9315233.1"/>
    <property type="molecule type" value="Genomic_DNA"/>
</dbReference>
<comment type="caution">
    <text evidence="1">The sequence shown here is derived from an EMBL/GenBank/DDBJ whole genome shotgun (WGS) entry which is preliminary data.</text>
</comment>
<evidence type="ECO:0000313" key="2">
    <source>
        <dbReference type="Proteomes" id="UP001162131"/>
    </source>
</evidence>